<evidence type="ECO:0000256" key="2">
    <source>
        <dbReference type="RuleBase" id="RU362080"/>
    </source>
</evidence>
<keyword evidence="4" id="KW-1185">Reference proteome</keyword>
<dbReference type="InterPro" id="IPR006442">
    <property type="entry name" value="Antitoxin_Phd/YefM"/>
</dbReference>
<comment type="similarity">
    <text evidence="1 2">Belongs to the phD/YefM antitoxin family.</text>
</comment>
<comment type="caution">
    <text evidence="3">The sequence shown here is derived from an EMBL/GenBank/DDBJ whole genome shotgun (WGS) entry which is preliminary data.</text>
</comment>
<dbReference type="Proteomes" id="UP000019486">
    <property type="component" value="Unassembled WGS sequence"/>
</dbReference>
<dbReference type="AlphaFoldDB" id="W9H7N4"/>
<dbReference type="OrthoDB" id="9802003at2"/>
<evidence type="ECO:0000256" key="1">
    <source>
        <dbReference type="ARBA" id="ARBA00009981"/>
    </source>
</evidence>
<dbReference type="NCBIfam" id="TIGR01552">
    <property type="entry name" value="phd_fam"/>
    <property type="match status" value="1"/>
</dbReference>
<proteinExistence type="inferred from homology"/>
<evidence type="ECO:0000313" key="4">
    <source>
        <dbReference type="Proteomes" id="UP000019486"/>
    </source>
</evidence>
<protein>
    <recommendedName>
        <fullName evidence="2">Antitoxin</fullName>
    </recommendedName>
</protein>
<dbReference type="Pfam" id="PF02604">
    <property type="entry name" value="PhdYeFM_antitox"/>
    <property type="match status" value="1"/>
</dbReference>
<evidence type="ECO:0000313" key="3">
    <source>
        <dbReference type="EMBL" id="EWY40687.1"/>
    </source>
</evidence>
<name>W9H7N4_9PROT</name>
<reference evidence="3 4" key="1">
    <citation type="submission" date="2013-08" db="EMBL/GenBank/DDBJ databases">
        <title>The genome sequence of Skermanella stibiiresistens.</title>
        <authorList>
            <person name="Zhu W."/>
            <person name="Wang G."/>
        </authorList>
    </citation>
    <scope>NUCLEOTIDE SEQUENCE [LARGE SCALE GENOMIC DNA]</scope>
    <source>
        <strain evidence="3 4">SB22</strain>
    </source>
</reference>
<dbReference type="EMBL" id="AVFL01000006">
    <property type="protein sequence ID" value="EWY40687.1"/>
    <property type="molecule type" value="Genomic_DNA"/>
</dbReference>
<dbReference type="SUPFAM" id="SSF143120">
    <property type="entry name" value="YefM-like"/>
    <property type="match status" value="1"/>
</dbReference>
<gene>
    <name evidence="3" type="ORF">N825_32695</name>
</gene>
<accession>W9H7N4</accession>
<dbReference type="Gene3D" id="3.40.1620.10">
    <property type="entry name" value="YefM-like domain"/>
    <property type="match status" value="1"/>
</dbReference>
<sequence>MFRMEADMTQERLWQATDARANLPTVMEGALAGVPQVIKKRTGEEVVVIARADYDRMKPNLKDFLLRSAGLDQDDALDEGIRKARLNGAMGFAPRSTGLED</sequence>
<comment type="function">
    <text evidence="2">Antitoxin component of a type II toxin-antitoxin (TA) system.</text>
</comment>
<organism evidence="3 4">
    <name type="scientific">Skermanella stibiiresistens SB22</name>
    <dbReference type="NCBI Taxonomy" id="1385369"/>
    <lineage>
        <taxon>Bacteria</taxon>
        <taxon>Pseudomonadati</taxon>
        <taxon>Pseudomonadota</taxon>
        <taxon>Alphaproteobacteria</taxon>
        <taxon>Rhodospirillales</taxon>
        <taxon>Azospirillaceae</taxon>
        <taxon>Skermanella</taxon>
    </lineage>
</organism>
<dbReference type="InterPro" id="IPR036165">
    <property type="entry name" value="YefM-like_sf"/>
</dbReference>